<dbReference type="InterPro" id="IPR036907">
    <property type="entry name" value="5'-Nucleotdase_C_sf"/>
</dbReference>
<evidence type="ECO:0000256" key="1">
    <source>
        <dbReference type="ARBA" id="ARBA00022729"/>
    </source>
</evidence>
<keyword evidence="2" id="KW-0378">Hydrolase</keyword>
<dbReference type="Gene3D" id="3.60.21.10">
    <property type="match status" value="1"/>
</dbReference>
<feature type="domain" description="5'-Nucleotidase C-terminal" evidence="4">
    <location>
        <begin position="383"/>
        <end position="537"/>
    </location>
</feature>
<comment type="similarity">
    <text evidence="2">Belongs to the 5'-nucleotidase family.</text>
</comment>
<dbReference type="GO" id="GO:0009166">
    <property type="term" value="P:nucleotide catabolic process"/>
    <property type="evidence" value="ECO:0007669"/>
    <property type="project" value="InterPro"/>
</dbReference>
<keyword evidence="1 2" id="KW-0732">Signal</keyword>
<organism evidence="5 6">
    <name type="scientific">Embleya hyalina</name>
    <dbReference type="NCBI Taxonomy" id="516124"/>
    <lineage>
        <taxon>Bacteria</taxon>
        <taxon>Bacillati</taxon>
        <taxon>Actinomycetota</taxon>
        <taxon>Actinomycetes</taxon>
        <taxon>Kitasatosporales</taxon>
        <taxon>Streptomycetaceae</taxon>
        <taxon>Embleya</taxon>
    </lineage>
</organism>
<dbReference type="InterPro" id="IPR004843">
    <property type="entry name" value="Calcineurin-like_PHP"/>
</dbReference>
<dbReference type="EMBL" id="BIFH01000013">
    <property type="protein sequence ID" value="GCD93221.1"/>
    <property type="molecule type" value="Genomic_DNA"/>
</dbReference>
<evidence type="ECO:0000256" key="2">
    <source>
        <dbReference type="RuleBase" id="RU362119"/>
    </source>
</evidence>
<evidence type="ECO:0000259" key="3">
    <source>
        <dbReference type="Pfam" id="PF00149"/>
    </source>
</evidence>
<dbReference type="PANTHER" id="PTHR11575:SF24">
    <property type="entry name" value="5'-NUCLEOTIDASE"/>
    <property type="match status" value="1"/>
</dbReference>
<dbReference type="InterPro" id="IPR006179">
    <property type="entry name" value="5_nucleotidase/apyrase"/>
</dbReference>
<dbReference type="Pfam" id="PF00149">
    <property type="entry name" value="Metallophos"/>
    <property type="match status" value="1"/>
</dbReference>
<dbReference type="Pfam" id="PF02872">
    <property type="entry name" value="5_nucleotid_C"/>
    <property type="match status" value="1"/>
</dbReference>
<evidence type="ECO:0000313" key="5">
    <source>
        <dbReference type="EMBL" id="GCD93221.1"/>
    </source>
</evidence>
<keyword evidence="2" id="KW-0547">Nucleotide-binding</keyword>
<dbReference type="PANTHER" id="PTHR11575">
    <property type="entry name" value="5'-NUCLEOTIDASE-RELATED"/>
    <property type="match status" value="1"/>
</dbReference>
<reference evidence="5 6" key="1">
    <citation type="submission" date="2018-12" db="EMBL/GenBank/DDBJ databases">
        <title>Draft genome sequence of Embleya hyalina NBRC 13850T.</title>
        <authorList>
            <person name="Komaki H."/>
            <person name="Hosoyama A."/>
            <person name="Kimura A."/>
            <person name="Ichikawa N."/>
            <person name="Tamura T."/>
        </authorList>
    </citation>
    <scope>NUCLEOTIDE SEQUENCE [LARGE SCALE GENOMIC DNA]</scope>
    <source>
        <strain evidence="5 6">NBRC 13850</strain>
    </source>
</reference>
<dbReference type="Gene3D" id="3.90.780.10">
    <property type="entry name" value="5'-Nucleotidase, C-terminal domain"/>
    <property type="match status" value="1"/>
</dbReference>
<accession>A0A401YF34</accession>
<proteinExistence type="inferred from homology"/>
<feature type="domain" description="Calcineurin-like phosphoesterase" evidence="3">
    <location>
        <begin position="35"/>
        <end position="292"/>
    </location>
</feature>
<dbReference type="PRINTS" id="PR01607">
    <property type="entry name" value="APYRASEFAMLY"/>
</dbReference>
<name>A0A401YF34_9ACTN</name>
<keyword evidence="6" id="KW-1185">Reference proteome</keyword>
<dbReference type="InterPro" id="IPR008334">
    <property type="entry name" value="5'-Nucleotdase_C"/>
</dbReference>
<dbReference type="AlphaFoldDB" id="A0A401YF34"/>
<feature type="chain" id="PRO_5039758488" evidence="2">
    <location>
        <begin position="22"/>
        <end position="577"/>
    </location>
</feature>
<sequence length="577" mass="61281">MRRPRALVLARIAAAAPAPTAELPAAPIAVQLPALNDLHGNLRPVDGPAGAITRRKPDGTLESVQAGGVPQLAALLDRARDGQSDTLTVGAGDMIGGSPLLSAAYHDEPTVDALDALGLDVTSVGNHEFDEGPAELLRMAHGGCHPEDGCSIPEHPYAGAHFPYLAGNVTYKGHDEPILPPYWITRLPSGPRIGFIGLTTRDTPQAVPAPYVRDLSFEDEVPRVDRYADELDRQGVKAIVVLVHEGSPPPGPAYDDDCDTKGPASELRGRIRSIAAQASPKVDLFVTGHSHEAYVCHVRGPAGRERLVTQAASFGRTYTDVRFTVDPATEDVVVDSARARNHVVDRAGPEDPEVGKVVADWEERSKALADKPVGYIAGDLLGRGSTRPETPLGDPVTDGQVEATRGDGAQLALLNPGGMRADLIYKASGNEGDGVVTYAEAFRVLPFHNGLITMTLTGDQLLEALRQQFSGINETETRVLQLSSALRYSVDMKRAGADRLLADTVRVDGKPVMAGDNFRVTVNSFLADGGNGFTVFAAGTDRSGETTDTASFAEYLQAYSTPTTPFAVPPADRVTFL</sequence>
<feature type="signal peptide" evidence="2">
    <location>
        <begin position="1"/>
        <end position="21"/>
    </location>
</feature>
<evidence type="ECO:0000313" key="6">
    <source>
        <dbReference type="Proteomes" id="UP000286931"/>
    </source>
</evidence>
<dbReference type="Proteomes" id="UP000286931">
    <property type="component" value="Unassembled WGS sequence"/>
</dbReference>
<protein>
    <submittedName>
        <fullName evidence="5">5'-nucleotidase</fullName>
    </submittedName>
</protein>
<dbReference type="GO" id="GO:0008768">
    <property type="term" value="F:UDP-sugar diphosphatase activity"/>
    <property type="evidence" value="ECO:0007669"/>
    <property type="project" value="TreeGrafter"/>
</dbReference>
<dbReference type="SUPFAM" id="SSF56300">
    <property type="entry name" value="Metallo-dependent phosphatases"/>
    <property type="match status" value="1"/>
</dbReference>
<dbReference type="InterPro" id="IPR029052">
    <property type="entry name" value="Metallo-depent_PP-like"/>
</dbReference>
<gene>
    <name evidence="5" type="ORF">EHYA_00864</name>
</gene>
<dbReference type="SUPFAM" id="SSF55816">
    <property type="entry name" value="5'-nucleotidase (syn. UDP-sugar hydrolase), C-terminal domain"/>
    <property type="match status" value="1"/>
</dbReference>
<dbReference type="OrthoDB" id="1016457at2"/>
<dbReference type="GO" id="GO:0008253">
    <property type="term" value="F:5'-nucleotidase activity"/>
    <property type="evidence" value="ECO:0007669"/>
    <property type="project" value="TreeGrafter"/>
</dbReference>
<comment type="caution">
    <text evidence="5">The sequence shown here is derived from an EMBL/GenBank/DDBJ whole genome shotgun (WGS) entry which is preliminary data.</text>
</comment>
<dbReference type="GO" id="GO:0000166">
    <property type="term" value="F:nucleotide binding"/>
    <property type="evidence" value="ECO:0007669"/>
    <property type="project" value="UniProtKB-KW"/>
</dbReference>
<dbReference type="GO" id="GO:0030288">
    <property type="term" value="C:outer membrane-bounded periplasmic space"/>
    <property type="evidence" value="ECO:0007669"/>
    <property type="project" value="TreeGrafter"/>
</dbReference>
<dbReference type="RefSeq" id="WP_126635475.1">
    <property type="nucleotide sequence ID" value="NZ_BIFH01000013.1"/>
</dbReference>
<evidence type="ECO:0000259" key="4">
    <source>
        <dbReference type="Pfam" id="PF02872"/>
    </source>
</evidence>